<proteinExistence type="predicted"/>
<reference evidence="1" key="1">
    <citation type="journal article" date="2020" name="Stud. Mycol.">
        <title>101 Dothideomycetes genomes: a test case for predicting lifestyles and emergence of pathogens.</title>
        <authorList>
            <person name="Haridas S."/>
            <person name="Albert R."/>
            <person name="Binder M."/>
            <person name="Bloem J."/>
            <person name="Labutti K."/>
            <person name="Salamov A."/>
            <person name="Andreopoulos B."/>
            <person name="Baker S."/>
            <person name="Barry K."/>
            <person name="Bills G."/>
            <person name="Bluhm B."/>
            <person name="Cannon C."/>
            <person name="Castanera R."/>
            <person name="Culley D."/>
            <person name="Daum C."/>
            <person name="Ezra D."/>
            <person name="Gonzalez J."/>
            <person name="Henrissat B."/>
            <person name="Kuo A."/>
            <person name="Liang C."/>
            <person name="Lipzen A."/>
            <person name="Lutzoni F."/>
            <person name="Magnuson J."/>
            <person name="Mondo S."/>
            <person name="Nolan M."/>
            <person name="Ohm R."/>
            <person name="Pangilinan J."/>
            <person name="Park H.-J."/>
            <person name="Ramirez L."/>
            <person name="Alfaro M."/>
            <person name="Sun H."/>
            <person name="Tritt A."/>
            <person name="Yoshinaga Y."/>
            <person name="Zwiers L.-H."/>
            <person name="Turgeon B."/>
            <person name="Goodwin S."/>
            <person name="Spatafora J."/>
            <person name="Crous P."/>
            <person name="Grigoriev I."/>
        </authorList>
    </citation>
    <scope>NUCLEOTIDE SEQUENCE</scope>
    <source>
        <strain evidence="1">CBS 116435</strain>
    </source>
</reference>
<evidence type="ECO:0000313" key="1">
    <source>
        <dbReference type="EMBL" id="KAF2721856.1"/>
    </source>
</evidence>
<gene>
    <name evidence="1" type="ORF">K431DRAFT_284537</name>
</gene>
<protein>
    <submittedName>
        <fullName evidence="1">Uncharacterized protein</fullName>
    </submittedName>
</protein>
<organism evidence="1 2">
    <name type="scientific">Polychaeton citri CBS 116435</name>
    <dbReference type="NCBI Taxonomy" id="1314669"/>
    <lineage>
        <taxon>Eukaryota</taxon>
        <taxon>Fungi</taxon>
        <taxon>Dikarya</taxon>
        <taxon>Ascomycota</taxon>
        <taxon>Pezizomycotina</taxon>
        <taxon>Dothideomycetes</taxon>
        <taxon>Dothideomycetidae</taxon>
        <taxon>Capnodiales</taxon>
        <taxon>Capnodiaceae</taxon>
        <taxon>Polychaeton</taxon>
    </lineage>
</organism>
<evidence type="ECO:0000313" key="2">
    <source>
        <dbReference type="Proteomes" id="UP000799441"/>
    </source>
</evidence>
<comment type="caution">
    <text evidence="1">The sequence shown here is derived from an EMBL/GenBank/DDBJ whole genome shotgun (WGS) entry which is preliminary data.</text>
</comment>
<accession>A0A9P4QBH6</accession>
<sequence length="61" mass="6929">MEPCACKAGFTAMTLRCLLHRRSIITGTDRVSGSWYGKPLPLEGPEFHIRNGRPRHRAESY</sequence>
<keyword evidence="2" id="KW-1185">Reference proteome</keyword>
<dbReference type="AlphaFoldDB" id="A0A9P4QBH6"/>
<name>A0A9P4QBH6_9PEZI</name>
<dbReference type="EMBL" id="MU003787">
    <property type="protein sequence ID" value="KAF2721856.1"/>
    <property type="molecule type" value="Genomic_DNA"/>
</dbReference>
<dbReference type="Proteomes" id="UP000799441">
    <property type="component" value="Unassembled WGS sequence"/>
</dbReference>